<dbReference type="AlphaFoldDB" id="A0A9J5Y5G3"/>
<protein>
    <submittedName>
        <fullName evidence="1">Uncharacterized protein</fullName>
    </submittedName>
</protein>
<organism evidence="1 2">
    <name type="scientific">Solanum commersonii</name>
    <name type="common">Commerson's wild potato</name>
    <name type="synonym">Commerson's nightshade</name>
    <dbReference type="NCBI Taxonomy" id="4109"/>
    <lineage>
        <taxon>Eukaryota</taxon>
        <taxon>Viridiplantae</taxon>
        <taxon>Streptophyta</taxon>
        <taxon>Embryophyta</taxon>
        <taxon>Tracheophyta</taxon>
        <taxon>Spermatophyta</taxon>
        <taxon>Magnoliopsida</taxon>
        <taxon>eudicotyledons</taxon>
        <taxon>Gunneridae</taxon>
        <taxon>Pentapetalae</taxon>
        <taxon>asterids</taxon>
        <taxon>lamiids</taxon>
        <taxon>Solanales</taxon>
        <taxon>Solanaceae</taxon>
        <taxon>Solanoideae</taxon>
        <taxon>Solaneae</taxon>
        <taxon>Solanum</taxon>
    </lineage>
</organism>
<dbReference type="EMBL" id="JACXVP010000007">
    <property type="protein sequence ID" value="KAG5594310.1"/>
    <property type="molecule type" value="Genomic_DNA"/>
</dbReference>
<accession>A0A9J5Y5G3</accession>
<evidence type="ECO:0000313" key="1">
    <source>
        <dbReference type="EMBL" id="KAG5594310.1"/>
    </source>
</evidence>
<sequence>MRRCEKLVIKGTKRGKGRPEKYWREVIRHDITQLRITEDMILDRKDRLTLGLTLTVDLPEVHCKGDTIVKWFVF</sequence>
<keyword evidence="2" id="KW-1185">Reference proteome</keyword>
<dbReference type="OrthoDB" id="1302702at2759"/>
<dbReference type="PANTHER" id="PTHR46238:SF8">
    <property type="entry name" value="ENDONUCLEASE_EXONUCLEASE_PHOSPHATASE DOMAIN-CONTAINING PROTEIN"/>
    <property type="match status" value="1"/>
</dbReference>
<dbReference type="PANTHER" id="PTHR46238">
    <property type="entry name" value="REVERSE TRANSCRIPTASE DOMAIN-CONTAINING PROTEIN"/>
    <property type="match status" value="1"/>
</dbReference>
<dbReference type="Proteomes" id="UP000824120">
    <property type="component" value="Chromosome 7"/>
</dbReference>
<gene>
    <name evidence="1" type="ORF">H5410_035542</name>
</gene>
<name>A0A9J5Y5G3_SOLCO</name>
<reference evidence="1 2" key="1">
    <citation type="submission" date="2020-09" db="EMBL/GenBank/DDBJ databases">
        <title>De no assembly of potato wild relative species, Solanum commersonii.</title>
        <authorList>
            <person name="Cho K."/>
        </authorList>
    </citation>
    <scope>NUCLEOTIDE SEQUENCE [LARGE SCALE GENOMIC DNA]</scope>
    <source>
        <strain evidence="1">LZ3.2</strain>
        <tissue evidence="1">Leaf</tissue>
    </source>
</reference>
<evidence type="ECO:0000313" key="2">
    <source>
        <dbReference type="Proteomes" id="UP000824120"/>
    </source>
</evidence>
<comment type="caution">
    <text evidence="1">The sequence shown here is derived from an EMBL/GenBank/DDBJ whole genome shotgun (WGS) entry which is preliminary data.</text>
</comment>
<proteinExistence type="predicted"/>